<reference evidence="1" key="1">
    <citation type="journal article" date="2023" name="Mol. Ecol. Resour.">
        <title>Chromosome-level genome assembly of a triploid poplar Populus alba 'Berolinensis'.</title>
        <authorList>
            <person name="Chen S."/>
            <person name="Yu Y."/>
            <person name="Wang X."/>
            <person name="Wang S."/>
            <person name="Zhang T."/>
            <person name="Zhou Y."/>
            <person name="He R."/>
            <person name="Meng N."/>
            <person name="Wang Y."/>
            <person name="Liu W."/>
            <person name="Liu Z."/>
            <person name="Liu J."/>
            <person name="Guo Q."/>
            <person name="Huang H."/>
            <person name="Sederoff R.R."/>
            <person name="Wang G."/>
            <person name="Qu G."/>
            <person name="Chen S."/>
        </authorList>
    </citation>
    <scope>NUCLEOTIDE SEQUENCE</scope>
    <source>
        <strain evidence="1">SC-2020</strain>
    </source>
</reference>
<gene>
    <name evidence="1" type="ORF">NC653_028539</name>
</gene>
<sequence>MAWRWGLVQESRRAVYRTLFKADTEDFPYQIFLKVSNASGAKWQTFFRHVDDITRLPS</sequence>
<dbReference type="Proteomes" id="UP001164929">
    <property type="component" value="Chromosome 12"/>
</dbReference>
<protein>
    <submittedName>
        <fullName evidence="1">Uncharacterized protein</fullName>
    </submittedName>
</protein>
<proteinExistence type="predicted"/>
<organism evidence="1 2">
    <name type="scientific">Populus alba x Populus x berolinensis</name>
    <dbReference type="NCBI Taxonomy" id="444605"/>
    <lineage>
        <taxon>Eukaryota</taxon>
        <taxon>Viridiplantae</taxon>
        <taxon>Streptophyta</taxon>
        <taxon>Embryophyta</taxon>
        <taxon>Tracheophyta</taxon>
        <taxon>Spermatophyta</taxon>
        <taxon>Magnoliopsida</taxon>
        <taxon>eudicotyledons</taxon>
        <taxon>Gunneridae</taxon>
        <taxon>Pentapetalae</taxon>
        <taxon>rosids</taxon>
        <taxon>fabids</taxon>
        <taxon>Malpighiales</taxon>
        <taxon>Salicaceae</taxon>
        <taxon>Saliceae</taxon>
        <taxon>Populus</taxon>
    </lineage>
</organism>
<name>A0AAD6M036_9ROSI</name>
<dbReference type="EMBL" id="JAQIZT010000012">
    <property type="protein sequence ID" value="KAJ6976438.1"/>
    <property type="molecule type" value="Genomic_DNA"/>
</dbReference>
<accession>A0AAD6M036</accession>
<evidence type="ECO:0000313" key="2">
    <source>
        <dbReference type="Proteomes" id="UP001164929"/>
    </source>
</evidence>
<keyword evidence="2" id="KW-1185">Reference proteome</keyword>
<dbReference type="AlphaFoldDB" id="A0AAD6M036"/>
<evidence type="ECO:0000313" key="1">
    <source>
        <dbReference type="EMBL" id="KAJ6976438.1"/>
    </source>
</evidence>
<comment type="caution">
    <text evidence="1">The sequence shown here is derived from an EMBL/GenBank/DDBJ whole genome shotgun (WGS) entry which is preliminary data.</text>
</comment>